<dbReference type="SUPFAM" id="SSF88723">
    <property type="entry name" value="PIN domain-like"/>
    <property type="match status" value="1"/>
</dbReference>
<evidence type="ECO:0000256" key="1">
    <source>
        <dbReference type="ARBA" id="ARBA00001946"/>
    </source>
</evidence>
<accession>A0A7Y9I5K5</accession>
<dbReference type="GO" id="GO:0000287">
    <property type="term" value="F:magnesium ion binding"/>
    <property type="evidence" value="ECO:0007669"/>
    <property type="project" value="UniProtKB-UniRule"/>
</dbReference>
<keyword evidence="3 8" id="KW-0540">Nuclease</keyword>
<dbReference type="Proteomes" id="UP000569914">
    <property type="component" value="Unassembled WGS sequence"/>
</dbReference>
<evidence type="ECO:0000259" key="9">
    <source>
        <dbReference type="Pfam" id="PF01850"/>
    </source>
</evidence>
<dbReference type="EMBL" id="JACCBU010000001">
    <property type="protein sequence ID" value="NYE70114.1"/>
    <property type="molecule type" value="Genomic_DNA"/>
</dbReference>
<keyword evidence="11" id="KW-1185">Reference proteome</keyword>
<name>A0A7Y9I5K5_9ACTN</name>
<feature type="binding site" evidence="8">
    <location>
        <position position="94"/>
    </location>
    <ligand>
        <name>Mg(2+)</name>
        <dbReference type="ChEBI" id="CHEBI:18420"/>
    </ligand>
</feature>
<organism evidence="10 11">
    <name type="scientific">Microlunatus parietis</name>
    <dbReference type="NCBI Taxonomy" id="682979"/>
    <lineage>
        <taxon>Bacteria</taxon>
        <taxon>Bacillati</taxon>
        <taxon>Actinomycetota</taxon>
        <taxon>Actinomycetes</taxon>
        <taxon>Propionibacteriales</taxon>
        <taxon>Propionibacteriaceae</taxon>
        <taxon>Microlunatus</taxon>
    </lineage>
</organism>
<evidence type="ECO:0000256" key="5">
    <source>
        <dbReference type="ARBA" id="ARBA00022801"/>
    </source>
</evidence>
<comment type="caution">
    <text evidence="10">The sequence shown here is derived from an EMBL/GenBank/DDBJ whole genome shotgun (WGS) entry which is preliminary data.</text>
</comment>
<evidence type="ECO:0000256" key="3">
    <source>
        <dbReference type="ARBA" id="ARBA00022722"/>
    </source>
</evidence>
<evidence type="ECO:0000313" key="10">
    <source>
        <dbReference type="EMBL" id="NYE70114.1"/>
    </source>
</evidence>
<dbReference type="Pfam" id="PF01850">
    <property type="entry name" value="PIN"/>
    <property type="match status" value="1"/>
</dbReference>
<gene>
    <name evidence="8" type="primary">vapC</name>
    <name evidence="10" type="ORF">BKA15_001443</name>
</gene>
<dbReference type="PANTHER" id="PTHR33653">
    <property type="entry name" value="RIBONUCLEASE VAPC2"/>
    <property type="match status" value="1"/>
</dbReference>
<evidence type="ECO:0000256" key="4">
    <source>
        <dbReference type="ARBA" id="ARBA00022723"/>
    </source>
</evidence>
<evidence type="ECO:0000256" key="6">
    <source>
        <dbReference type="ARBA" id="ARBA00022842"/>
    </source>
</evidence>
<proteinExistence type="inferred from homology"/>
<keyword evidence="2 8" id="KW-1277">Toxin-antitoxin system</keyword>
<dbReference type="Gene3D" id="3.40.50.1010">
    <property type="entry name" value="5'-nuclease"/>
    <property type="match status" value="1"/>
</dbReference>
<dbReference type="AlphaFoldDB" id="A0A7Y9I5K5"/>
<keyword evidence="5 8" id="KW-0378">Hydrolase</keyword>
<keyword evidence="8" id="KW-0800">Toxin</keyword>
<dbReference type="GO" id="GO:0090729">
    <property type="term" value="F:toxin activity"/>
    <property type="evidence" value="ECO:0007669"/>
    <property type="project" value="UniProtKB-KW"/>
</dbReference>
<dbReference type="RefSeq" id="WP_218871112.1">
    <property type="nucleotide sequence ID" value="NZ_JACCBU010000001.1"/>
</dbReference>
<sequence length="129" mass="13908">MILDTGVLIAYERGKLEQSIFDDDQVVIAAVTLAEYRVGIELADSQPRAAARSRSLDVFLAELEVLDYTSRTATHHAQLLAYTRRSGTTRGAHDLIIAAHALESSRTVVSLDAKAKFGDLPGVVGITPS</sequence>
<evidence type="ECO:0000256" key="7">
    <source>
        <dbReference type="ARBA" id="ARBA00038093"/>
    </source>
</evidence>
<dbReference type="InterPro" id="IPR050556">
    <property type="entry name" value="Type_II_TA_system_RNase"/>
</dbReference>
<feature type="binding site" evidence="8">
    <location>
        <position position="4"/>
    </location>
    <ligand>
        <name>Mg(2+)</name>
        <dbReference type="ChEBI" id="CHEBI:18420"/>
    </ligand>
</feature>
<reference evidence="10 11" key="1">
    <citation type="submission" date="2020-07" db="EMBL/GenBank/DDBJ databases">
        <title>Sequencing the genomes of 1000 actinobacteria strains.</title>
        <authorList>
            <person name="Klenk H.-P."/>
        </authorList>
    </citation>
    <scope>NUCLEOTIDE SEQUENCE [LARGE SCALE GENOMIC DNA]</scope>
    <source>
        <strain evidence="10 11">DSM 22083</strain>
    </source>
</reference>
<dbReference type="GO" id="GO:0004540">
    <property type="term" value="F:RNA nuclease activity"/>
    <property type="evidence" value="ECO:0007669"/>
    <property type="project" value="InterPro"/>
</dbReference>
<dbReference type="InterPro" id="IPR002716">
    <property type="entry name" value="PIN_dom"/>
</dbReference>
<dbReference type="HAMAP" id="MF_00265">
    <property type="entry name" value="VapC_Nob1"/>
    <property type="match status" value="1"/>
</dbReference>
<dbReference type="InterPro" id="IPR022907">
    <property type="entry name" value="VapC_family"/>
</dbReference>
<dbReference type="PANTHER" id="PTHR33653:SF1">
    <property type="entry name" value="RIBONUCLEASE VAPC2"/>
    <property type="match status" value="1"/>
</dbReference>
<dbReference type="EC" id="3.1.-.-" evidence="8"/>
<dbReference type="InterPro" id="IPR029060">
    <property type="entry name" value="PIN-like_dom_sf"/>
</dbReference>
<keyword evidence="4 8" id="KW-0479">Metal-binding</keyword>
<comment type="similarity">
    <text evidence="7 8">Belongs to the PINc/VapC protein family.</text>
</comment>
<comment type="cofactor">
    <cofactor evidence="1 8">
        <name>Mg(2+)</name>
        <dbReference type="ChEBI" id="CHEBI:18420"/>
    </cofactor>
</comment>
<evidence type="ECO:0000256" key="8">
    <source>
        <dbReference type="HAMAP-Rule" id="MF_00265"/>
    </source>
</evidence>
<dbReference type="GO" id="GO:0016787">
    <property type="term" value="F:hydrolase activity"/>
    <property type="evidence" value="ECO:0007669"/>
    <property type="project" value="UniProtKB-KW"/>
</dbReference>
<comment type="function">
    <text evidence="8">Toxic component of a toxin-antitoxin (TA) system. An RNase.</text>
</comment>
<evidence type="ECO:0000256" key="2">
    <source>
        <dbReference type="ARBA" id="ARBA00022649"/>
    </source>
</evidence>
<evidence type="ECO:0000313" key="11">
    <source>
        <dbReference type="Proteomes" id="UP000569914"/>
    </source>
</evidence>
<protein>
    <recommendedName>
        <fullName evidence="8">Ribonuclease VapC</fullName>
        <shortName evidence="8">RNase VapC</shortName>
        <ecNumber evidence="8">3.1.-.-</ecNumber>
    </recommendedName>
    <alternativeName>
        <fullName evidence="8">Toxin VapC</fullName>
    </alternativeName>
</protein>
<keyword evidence="6 8" id="KW-0460">Magnesium</keyword>
<feature type="domain" description="PIN" evidence="9">
    <location>
        <begin position="1"/>
        <end position="114"/>
    </location>
</feature>